<evidence type="ECO:0000313" key="2">
    <source>
        <dbReference type="Proteomes" id="UP000176786"/>
    </source>
</evidence>
<accession>A0A1F5P525</accession>
<protein>
    <submittedName>
        <fullName evidence="1">Uncharacterized protein</fullName>
    </submittedName>
</protein>
<proteinExistence type="predicted"/>
<organism evidence="1 2">
    <name type="scientific">Candidatus Doudnabacteria bacterium RIFCSPHIGHO2_02_FULL_46_11</name>
    <dbReference type="NCBI Taxonomy" id="1817832"/>
    <lineage>
        <taxon>Bacteria</taxon>
        <taxon>Candidatus Doudnaibacteriota</taxon>
    </lineage>
</organism>
<dbReference type="EMBL" id="MFES01000030">
    <property type="protein sequence ID" value="OGE84956.1"/>
    <property type="molecule type" value="Genomic_DNA"/>
</dbReference>
<comment type="caution">
    <text evidence="1">The sequence shown here is derived from an EMBL/GenBank/DDBJ whole genome shotgun (WGS) entry which is preliminary data.</text>
</comment>
<dbReference type="AlphaFoldDB" id="A0A1F5P525"/>
<name>A0A1F5P525_9BACT</name>
<reference evidence="1 2" key="1">
    <citation type="journal article" date="2016" name="Nat. Commun.">
        <title>Thousands of microbial genomes shed light on interconnected biogeochemical processes in an aquifer system.</title>
        <authorList>
            <person name="Anantharaman K."/>
            <person name="Brown C.T."/>
            <person name="Hug L.A."/>
            <person name="Sharon I."/>
            <person name="Castelle C.J."/>
            <person name="Probst A.J."/>
            <person name="Thomas B.C."/>
            <person name="Singh A."/>
            <person name="Wilkins M.J."/>
            <person name="Karaoz U."/>
            <person name="Brodie E.L."/>
            <person name="Williams K.H."/>
            <person name="Hubbard S.S."/>
            <person name="Banfield J.F."/>
        </authorList>
    </citation>
    <scope>NUCLEOTIDE SEQUENCE [LARGE SCALE GENOMIC DNA]</scope>
</reference>
<evidence type="ECO:0000313" key="1">
    <source>
        <dbReference type="EMBL" id="OGE84956.1"/>
    </source>
</evidence>
<dbReference type="Proteomes" id="UP000176786">
    <property type="component" value="Unassembled WGS sequence"/>
</dbReference>
<gene>
    <name evidence="1" type="ORF">A3J48_00535</name>
</gene>
<sequence>MEIKKDETLSEWFKGARAQGYSVPVAMCHGIQIAMKELNMSFAEVFELFVERAIIIQVGKTFIYDLRGHKALVPKG</sequence>